<organism evidence="13 14">
    <name type="scientific">Desulfonema limicola</name>
    <dbReference type="NCBI Taxonomy" id="45656"/>
    <lineage>
        <taxon>Bacteria</taxon>
        <taxon>Pseudomonadati</taxon>
        <taxon>Thermodesulfobacteriota</taxon>
        <taxon>Desulfobacteria</taxon>
        <taxon>Desulfobacterales</taxon>
        <taxon>Desulfococcaceae</taxon>
        <taxon>Desulfonema</taxon>
    </lineage>
</organism>
<dbReference type="PANTHER" id="PTHR30027:SF3">
    <property type="entry name" value="16S RRNA (URACIL(1498)-N(3))-METHYLTRANSFERASE"/>
    <property type="match status" value="1"/>
</dbReference>
<comment type="catalytic activity">
    <reaction evidence="9 10">
        <text>uridine(1498) in 16S rRNA + S-adenosyl-L-methionine = N(3)-methyluridine(1498) in 16S rRNA + S-adenosyl-L-homocysteine + H(+)</text>
        <dbReference type="Rhea" id="RHEA:42920"/>
        <dbReference type="Rhea" id="RHEA-COMP:10283"/>
        <dbReference type="Rhea" id="RHEA-COMP:10284"/>
        <dbReference type="ChEBI" id="CHEBI:15378"/>
        <dbReference type="ChEBI" id="CHEBI:57856"/>
        <dbReference type="ChEBI" id="CHEBI:59789"/>
        <dbReference type="ChEBI" id="CHEBI:65315"/>
        <dbReference type="ChEBI" id="CHEBI:74502"/>
        <dbReference type="EC" id="2.1.1.193"/>
    </reaction>
</comment>
<dbReference type="Proteomes" id="UP000663720">
    <property type="component" value="Chromosome"/>
</dbReference>
<proteinExistence type="inferred from homology"/>
<evidence type="ECO:0000256" key="1">
    <source>
        <dbReference type="ARBA" id="ARBA00004496"/>
    </source>
</evidence>
<dbReference type="GO" id="GO:0070042">
    <property type="term" value="F:rRNA (uridine-N3-)-methyltransferase activity"/>
    <property type="evidence" value="ECO:0007669"/>
    <property type="project" value="TreeGrafter"/>
</dbReference>
<name>A0A975GJS6_9BACT</name>
<dbReference type="InterPro" id="IPR029026">
    <property type="entry name" value="tRNA_m1G_MTases_N"/>
</dbReference>
<dbReference type="EC" id="2.1.1.193" evidence="10"/>
<dbReference type="Pfam" id="PF20260">
    <property type="entry name" value="PUA_4"/>
    <property type="match status" value="1"/>
</dbReference>
<dbReference type="InterPro" id="IPR006700">
    <property type="entry name" value="RsmE"/>
</dbReference>
<evidence type="ECO:0000259" key="11">
    <source>
        <dbReference type="Pfam" id="PF04452"/>
    </source>
</evidence>
<evidence type="ECO:0000256" key="10">
    <source>
        <dbReference type="PIRNR" id="PIRNR015601"/>
    </source>
</evidence>
<dbReference type="InterPro" id="IPR046887">
    <property type="entry name" value="RsmE_PUA-like"/>
</dbReference>
<dbReference type="SUPFAM" id="SSF75217">
    <property type="entry name" value="alpha/beta knot"/>
    <property type="match status" value="1"/>
</dbReference>
<dbReference type="GO" id="GO:0005737">
    <property type="term" value="C:cytoplasm"/>
    <property type="evidence" value="ECO:0007669"/>
    <property type="project" value="UniProtKB-SubCell"/>
</dbReference>
<keyword evidence="4 10" id="KW-0698">rRNA processing</keyword>
<dbReference type="EMBL" id="CP061799">
    <property type="protein sequence ID" value="QTA83909.1"/>
    <property type="molecule type" value="Genomic_DNA"/>
</dbReference>
<evidence type="ECO:0000256" key="8">
    <source>
        <dbReference type="ARBA" id="ARBA00025699"/>
    </source>
</evidence>
<evidence type="ECO:0000256" key="7">
    <source>
        <dbReference type="ARBA" id="ARBA00022691"/>
    </source>
</evidence>
<comment type="function">
    <text evidence="8 10">Specifically methylates the N3 position of the uracil ring of uridine 1498 (m3U1498) in 16S rRNA. Acts on the fully assembled 30S ribosomal subunit.</text>
</comment>
<dbReference type="InterPro" id="IPR015947">
    <property type="entry name" value="PUA-like_sf"/>
</dbReference>
<dbReference type="AlphaFoldDB" id="A0A975GJS6"/>
<evidence type="ECO:0000256" key="2">
    <source>
        <dbReference type="ARBA" id="ARBA00005528"/>
    </source>
</evidence>
<dbReference type="CDD" id="cd18084">
    <property type="entry name" value="RsmE-like"/>
    <property type="match status" value="1"/>
</dbReference>
<reference evidence="13" key="1">
    <citation type="journal article" date="2021" name="Microb. Physiol.">
        <title>Proteogenomic Insights into the Physiology of Marine, Sulfate-Reducing, Filamentous Desulfonema limicola and Desulfonema magnum.</title>
        <authorList>
            <person name="Schnaars V."/>
            <person name="Wohlbrand L."/>
            <person name="Scheve S."/>
            <person name="Hinrichs C."/>
            <person name="Reinhardt R."/>
            <person name="Rabus R."/>
        </authorList>
    </citation>
    <scope>NUCLEOTIDE SEQUENCE</scope>
    <source>
        <strain evidence="13">5ac10</strain>
    </source>
</reference>
<accession>A0A975GJS6</accession>
<evidence type="ECO:0000256" key="3">
    <source>
        <dbReference type="ARBA" id="ARBA00022490"/>
    </source>
</evidence>
<dbReference type="PIRSF" id="PIRSF015601">
    <property type="entry name" value="MTase_slr0722"/>
    <property type="match status" value="1"/>
</dbReference>
<keyword evidence="6 10" id="KW-0808">Transferase</keyword>
<comment type="similarity">
    <text evidence="2 10">Belongs to the RNA methyltransferase RsmE family.</text>
</comment>
<keyword evidence="3 10" id="KW-0963">Cytoplasm</keyword>
<dbReference type="InterPro" id="IPR029028">
    <property type="entry name" value="Alpha/beta_knot_MTases"/>
</dbReference>
<keyword evidence="7 10" id="KW-0949">S-adenosyl-L-methionine</keyword>
<evidence type="ECO:0000256" key="9">
    <source>
        <dbReference type="ARBA" id="ARBA00047944"/>
    </source>
</evidence>
<comment type="subcellular location">
    <subcellularLocation>
        <location evidence="1 10">Cytoplasm</location>
    </subcellularLocation>
</comment>
<feature type="domain" description="Ribosomal RNA small subunit methyltransferase E methyltransferase" evidence="11">
    <location>
        <begin position="78"/>
        <end position="249"/>
    </location>
</feature>
<dbReference type="Pfam" id="PF04452">
    <property type="entry name" value="Methyltrans_RNA"/>
    <property type="match status" value="1"/>
</dbReference>
<evidence type="ECO:0000256" key="6">
    <source>
        <dbReference type="ARBA" id="ARBA00022679"/>
    </source>
</evidence>
<dbReference type="KEGG" id="dli:dnl_63330"/>
<dbReference type="RefSeq" id="WP_207689690.1">
    <property type="nucleotide sequence ID" value="NZ_CP061799.1"/>
</dbReference>
<evidence type="ECO:0000256" key="5">
    <source>
        <dbReference type="ARBA" id="ARBA00022603"/>
    </source>
</evidence>
<evidence type="ECO:0000313" key="13">
    <source>
        <dbReference type="EMBL" id="QTA83909.1"/>
    </source>
</evidence>
<evidence type="ECO:0000256" key="4">
    <source>
        <dbReference type="ARBA" id="ARBA00022552"/>
    </source>
</evidence>
<feature type="domain" description="Ribosomal RNA small subunit methyltransferase E PUA-like" evidence="12">
    <location>
        <begin position="25"/>
        <end position="67"/>
    </location>
</feature>
<dbReference type="Gene3D" id="3.40.1280.10">
    <property type="match status" value="1"/>
</dbReference>
<protein>
    <recommendedName>
        <fullName evidence="10">Ribosomal RNA small subunit methyltransferase E</fullName>
        <ecNumber evidence="10">2.1.1.193</ecNumber>
    </recommendedName>
</protein>
<sequence>MKRRFFINPEQIPEQIKESKIIIAEPDANHMKNVLRLKQQDFVILFDGKGKEFDAVIDKFIPEGVQVSILGKINSSKESRAQITIAQGFLKEKKMDVLIRQLTELGINKWIPFFAERSIAKPDKKRLASRTQRWEKIAQESLKQCRRSCVPEICPSLSYENMLAYSENCDLKLVFWEQTPENQQANQESIFKIPAAQNHKNIFAVIGPEGGLSTKEIELAENKGFTTASLGPRTLKAETASIAATTLLQHFFGDLK</sequence>
<dbReference type="SUPFAM" id="SSF88697">
    <property type="entry name" value="PUA domain-like"/>
    <property type="match status" value="1"/>
</dbReference>
<evidence type="ECO:0000313" key="14">
    <source>
        <dbReference type="Proteomes" id="UP000663720"/>
    </source>
</evidence>
<evidence type="ECO:0000259" key="12">
    <source>
        <dbReference type="Pfam" id="PF20260"/>
    </source>
</evidence>
<keyword evidence="5 10" id="KW-0489">Methyltransferase</keyword>
<keyword evidence="14" id="KW-1185">Reference proteome</keyword>
<dbReference type="InterPro" id="IPR046886">
    <property type="entry name" value="RsmE_MTase_dom"/>
</dbReference>
<dbReference type="GO" id="GO:0070475">
    <property type="term" value="P:rRNA base methylation"/>
    <property type="evidence" value="ECO:0007669"/>
    <property type="project" value="TreeGrafter"/>
</dbReference>
<dbReference type="NCBIfam" id="TIGR00046">
    <property type="entry name" value="RsmE family RNA methyltransferase"/>
    <property type="match status" value="1"/>
</dbReference>
<dbReference type="PANTHER" id="PTHR30027">
    <property type="entry name" value="RIBOSOMAL RNA SMALL SUBUNIT METHYLTRANSFERASE E"/>
    <property type="match status" value="1"/>
</dbReference>
<gene>
    <name evidence="13" type="primary">rsmE</name>
    <name evidence="13" type="ORF">dnl_63330</name>
</gene>
<dbReference type="NCBIfam" id="NF008692">
    <property type="entry name" value="PRK11713.1-5"/>
    <property type="match status" value="1"/>
</dbReference>